<comment type="subcellular location">
    <subcellularLocation>
        <location evidence="1">Cytoplasm</location>
        <location evidence="1">Cytoskeleton</location>
    </subcellularLocation>
</comment>
<protein>
    <recommendedName>
        <fullName evidence="6">EFHB C-terminal EF-hand domain-containing protein</fullName>
    </recommendedName>
</protein>
<evidence type="ECO:0000256" key="1">
    <source>
        <dbReference type="ARBA" id="ARBA00004245"/>
    </source>
</evidence>
<evidence type="ECO:0000313" key="8">
    <source>
        <dbReference type="Proteomes" id="UP000308267"/>
    </source>
</evidence>
<dbReference type="OrthoDB" id="2096280at2759"/>
<dbReference type="PANTHER" id="PTHR12086:SF12">
    <property type="entry name" value="EF-HAND DOMAIN-CONTAINING FAMILY MEMBER B"/>
    <property type="match status" value="1"/>
</dbReference>
<organism evidence="7 8">
    <name type="scientific">Opisthorchis felineus</name>
    <dbReference type="NCBI Taxonomy" id="147828"/>
    <lineage>
        <taxon>Eukaryota</taxon>
        <taxon>Metazoa</taxon>
        <taxon>Spiralia</taxon>
        <taxon>Lophotrochozoa</taxon>
        <taxon>Platyhelminthes</taxon>
        <taxon>Trematoda</taxon>
        <taxon>Digenea</taxon>
        <taxon>Opisthorchiida</taxon>
        <taxon>Opisthorchiata</taxon>
        <taxon>Opisthorchiidae</taxon>
        <taxon>Opisthorchis</taxon>
    </lineage>
</organism>
<dbReference type="Pfam" id="PF25325">
    <property type="entry name" value="EF-hand_EFHB_C"/>
    <property type="match status" value="1"/>
</dbReference>
<feature type="domain" description="EFHB C-terminal EF-hand" evidence="6">
    <location>
        <begin position="549"/>
        <end position="632"/>
    </location>
</feature>
<comment type="caution">
    <text evidence="7">The sequence shown here is derived from an EMBL/GenBank/DDBJ whole genome shotgun (WGS) entry which is preliminary data.</text>
</comment>
<dbReference type="GO" id="GO:0005856">
    <property type="term" value="C:cytoskeleton"/>
    <property type="evidence" value="ECO:0007669"/>
    <property type="project" value="UniProtKB-SubCell"/>
</dbReference>
<proteinExistence type="predicted"/>
<dbReference type="Proteomes" id="UP000308267">
    <property type="component" value="Unassembled WGS sequence"/>
</dbReference>
<gene>
    <name evidence="7" type="ORF">CRM22_006066</name>
</gene>
<feature type="region of interest" description="Disordered" evidence="5">
    <location>
        <begin position="304"/>
        <end position="324"/>
    </location>
</feature>
<keyword evidence="4" id="KW-0206">Cytoskeleton</keyword>
<keyword evidence="8" id="KW-1185">Reference proteome</keyword>
<dbReference type="InterPro" id="IPR057428">
    <property type="entry name" value="EFHB_EF-hand_C"/>
</dbReference>
<name>A0A4S2LMX2_OPIFE</name>
<keyword evidence="2" id="KW-0963">Cytoplasm</keyword>
<dbReference type="STRING" id="147828.A0A4S2LMX2"/>
<reference evidence="7 8" key="1">
    <citation type="journal article" date="2019" name="BMC Genomics">
        <title>New insights from Opisthorchis felineus genome: update on genomics of the epidemiologically important liver flukes.</title>
        <authorList>
            <person name="Ershov N.I."/>
            <person name="Mordvinov V.A."/>
            <person name="Prokhortchouk E.B."/>
            <person name="Pakharukova M.Y."/>
            <person name="Gunbin K.V."/>
            <person name="Ustyantsev K."/>
            <person name="Genaev M.A."/>
            <person name="Blinov A.G."/>
            <person name="Mazur A."/>
            <person name="Boulygina E."/>
            <person name="Tsygankova S."/>
            <person name="Khrameeva E."/>
            <person name="Chekanov N."/>
            <person name="Fan G."/>
            <person name="Xiao A."/>
            <person name="Zhang H."/>
            <person name="Xu X."/>
            <person name="Yang H."/>
            <person name="Solovyev V."/>
            <person name="Lee S.M."/>
            <person name="Liu X."/>
            <person name="Afonnikov D.A."/>
            <person name="Skryabin K.G."/>
        </authorList>
    </citation>
    <scope>NUCLEOTIDE SEQUENCE [LARGE SCALE GENOMIC DNA]</scope>
    <source>
        <strain evidence="7">AK-0245</strain>
        <tissue evidence="7">Whole organism</tissue>
    </source>
</reference>
<dbReference type="PANTHER" id="PTHR12086">
    <property type="entry name" value="EF-HAND DOMAIN C-TERMINAL CONTAINING PROTEIN"/>
    <property type="match status" value="1"/>
</dbReference>
<evidence type="ECO:0000259" key="6">
    <source>
        <dbReference type="Pfam" id="PF25325"/>
    </source>
</evidence>
<evidence type="ECO:0000313" key="7">
    <source>
        <dbReference type="EMBL" id="TGZ65035.1"/>
    </source>
</evidence>
<sequence length="650" mass="75540">MVLFEELKTTIPSVERKFCTGAKYVDRFRDLTPAGNCGECSKIRMKHCLEHYKKPPTPEVVKRFDTWNNPDVEQTRIFHALVGDKQLEVARNMYHGIKSKDRTTVKDLIRPPEPTFLKELCHRVSEELYESSKKRPLGKVPDPDLPESIHPESTTFGLPNIKDGGIAPILNPRKTPMELEREEAEDRKHYIISHKHLMPGEQGRRRYENFDRNKVYGRPTYSDERGIHAQRALSWFTNVENVKKTPVMSFRQLDRNERFGHKLGRPRDPIADTMKVPDAHVFGKPSTRGELTVGQLLHGKIPRQPIGVPRDNLSPEHQSSTQQEKCVSSAQRAEQLLPVIHHALREASFWRGAEITAVLCHRSTGNDLIPMVEAREIFDHFEVPLDEELTEQLFDVIMVKAPEEMWRRVSEEMHQTVERNLSAGRARQDEDHFRWAVDWRLMSLFLDWKRHPVEQAKLKLCRCYKELSEKQNLSEDADAVRRRLRKAIDANVLTHKLSSEILLGDRGRLIEGECYRRLGKPPVELYRPVPKIRSAYNITDYGDEPTVQSVLEPSIYTEYGLSQRDLLTLRTKEEVKSIMDRANLTTKFDLAKNFDQVWDKAVELDKLVLQEVAPKTADRVTLYSFKEAAYRMRGEEIRKQIDQHYAERCC</sequence>
<evidence type="ECO:0000256" key="3">
    <source>
        <dbReference type="ARBA" id="ARBA00022737"/>
    </source>
</evidence>
<dbReference type="InterPro" id="IPR040193">
    <property type="entry name" value="EFHC1/EFHC2/EFHB"/>
</dbReference>
<evidence type="ECO:0000256" key="4">
    <source>
        <dbReference type="ARBA" id="ARBA00023212"/>
    </source>
</evidence>
<evidence type="ECO:0000256" key="5">
    <source>
        <dbReference type="SAM" id="MobiDB-lite"/>
    </source>
</evidence>
<dbReference type="AlphaFoldDB" id="A0A4S2LMX2"/>
<accession>A0A4S2LMX2</accession>
<feature type="compositionally biased region" description="Polar residues" evidence="5">
    <location>
        <begin position="315"/>
        <end position="324"/>
    </location>
</feature>
<keyword evidence="3" id="KW-0677">Repeat</keyword>
<evidence type="ECO:0000256" key="2">
    <source>
        <dbReference type="ARBA" id="ARBA00022490"/>
    </source>
</evidence>
<dbReference type="EMBL" id="SJOL01006546">
    <property type="protein sequence ID" value="TGZ65035.1"/>
    <property type="molecule type" value="Genomic_DNA"/>
</dbReference>